<keyword evidence="2 6" id="KW-0378">Hydrolase</keyword>
<accession>A0A8J8NJQ5</accession>
<keyword evidence="7" id="KW-0732">Signal</keyword>
<comment type="caution">
    <text evidence="8">The sequence shown here is derived from an EMBL/GenBank/DDBJ whole genome shotgun (WGS) entry which is preliminary data.</text>
</comment>
<evidence type="ECO:0000256" key="4">
    <source>
        <dbReference type="PIRSR" id="PIRSR606710-1"/>
    </source>
</evidence>
<dbReference type="PANTHER" id="PTHR42812">
    <property type="entry name" value="BETA-XYLOSIDASE"/>
    <property type="match status" value="1"/>
</dbReference>
<dbReference type="CDD" id="cd08999">
    <property type="entry name" value="GH43_ABN-like"/>
    <property type="match status" value="1"/>
</dbReference>
<keyword evidence="3 6" id="KW-0326">Glycosidase</keyword>
<dbReference type="SUPFAM" id="SSF75005">
    <property type="entry name" value="Arabinanase/levansucrase/invertase"/>
    <property type="match status" value="1"/>
</dbReference>
<feature type="active site" description="Proton donor" evidence="4">
    <location>
        <position position="206"/>
    </location>
</feature>
<dbReference type="EMBL" id="RRYP01013004">
    <property type="protein sequence ID" value="TNV76762.1"/>
    <property type="molecule type" value="Genomic_DNA"/>
</dbReference>
<reference evidence="8" key="1">
    <citation type="submission" date="2019-06" db="EMBL/GenBank/DDBJ databases">
        <authorList>
            <person name="Zheng W."/>
        </authorList>
    </citation>
    <scope>NUCLEOTIDE SEQUENCE</scope>
    <source>
        <strain evidence="8">QDHG01</strain>
    </source>
</reference>
<evidence type="ECO:0000256" key="3">
    <source>
        <dbReference type="ARBA" id="ARBA00023295"/>
    </source>
</evidence>
<name>A0A8J8NJQ5_HALGN</name>
<dbReference type="Pfam" id="PF04616">
    <property type="entry name" value="Glyco_hydro_43"/>
    <property type="match status" value="1"/>
</dbReference>
<evidence type="ECO:0008006" key="10">
    <source>
        <dbReference type="Google" id="ProtNLM"/>
    </source>
</evidence>
<feature type="chain" id="PRO_5035202215" description="Glycoside hydrolase" evidence="7">
    <location>
        <begin position="18"/>
        <end position="323"/>
    </location>
</feature>
<evidence type="ECO:0000256" key="7">
    <source>
        <dbReference type="SAM" id="SignalP"/>
    </source>
</evidence>
<feature type="site" description="Important for catalytic activity, responsible for pKa modulation of the active site Glu and correct orientation of both the proton donor and substrate" evidence="5">
    <location>
        <position position="145"/>
    </location>
</feature>
<evidence type="ECO:0000313" key="9">
    <source>
        <dbReference type="Proteomes" id="UP000785679"/>
    </source>
</evidence>
<feature type="signal peptide" evidence="7">
    <location>
        <begin position="1"/>
        <end position="17"/>
    </location>
</feature>
<dbReference type="GO" id="GO:0004553">
    <property type="term" value="F:hydrolase activity, hydrolyzing O-glycosyl compounds"/>
    <property type="evidence" value="ECO:0007669"/>
    <property type="project" value="InterPro"/>
</dbReference>
<dbReference type="OrthoDB" id="272289at2759"/>
<dbReference type="InterPro" id="IPR006710">
    <property type="entry name" value="Glyco_hydro_43"/>
</dbReference>
<feature type="active site" description="Proton acceptor" evidence="4">
    <location>
        <position position="30"/>
    </location>
</feature>
<evidence type="ECO:0000256" key="5">
    <source>
        <dbReference type="PIRSR" id="PIRSR606710-2"/>
    </source>
</evidence>
<evidence type="ECO:0000313" key="8">
    <source>
        <dbReference type="EMBL" id="TNV76762.1"/>
    </source>
</evidence>
<sequence length="323" mass="35995">MRKAGVIIGFLVGVASCFNNPVIPNQDVPDPGAILYEGLYYVATTGGDAEGNKFPIHRSSDLQTWEHVGFAFHSHNLPTWVGTPDSDFWAPELHIVNGKFMLYFTARDKPTNILCIGAAVGQSITGPYTDVGKPLIRQEHVGSIDCTILKDGGHLYLIWKDDGNGNRPQLPTWIWAAPLNTEGTQVIGDWKQLIKNDLPWENDLVEGPWIIQRSGWWYLFYSANGYCGPAYAVGVARSRTPLGPYEKHSQPILTSNSRFKGPGHCSVIATKENPNQYVMIYHAWLDGKVCNGNNRIMNVDYVQWGQDEWPTVNQSSAISTFLE</sequence>
<dbReference type="InterPro" id="IPR051795">
    <property type="entry name" value="Glycosyl_Hydrlase_43"/>
</dbReference>
<comment type="similarity">
    <text evidence="1 6">Belongs to the glycosyl hydrolase 43 family.</text>
</comment>
<keyword evidence="9" id="KW-1185">Reference proteome</keyword>
<dbReference type="Proteomes" id="UP000785679">
    <property type="component" value="Unassembled WGS sequence"/>
</dbReference>
<evidence type="ECO:0000256" key="2">
    <source>
        <dbReference type="ARBA" id="ARBA00022801"/>
    </source>
</evidence>
<gene>
    <name evidence="8" type="ORF">FGO68_gene12719</name>
</gene>
<dbReference type="PROSITE" id="PS51257">
    <property type="entry name" value="PROKAR_LIPOPROTEIN"/>
    <property type="match status" value="1"/>
</dbReference>
<evidence type="ECO:0000256" key="1">
    <source>
        <dbReference type="ARBA" id="ARBA00009865"/>
    </source>
</evidence>
<dbReference type="InterPro" id="IPR023296">
    <property type="entry name" value="Glyco_hydro_beta-prop_sf"/>
</dbReference>
<dbReference type="Gene3D" id="2.115.10.20">
    <property type="entry name" value="Glycosyl hydrolase domain, family 43"/>
    <property type="match status" value="1"/>
</dbReference>
<dbReference type="GO" id="GO:0005975">
    <property type="term" value="P:carbohydrate metabolic process"/>
    <property type="evidence" value="ECO:0007669"/>
    <property type="project" value="InterPro"/>
</dbReference>
<dbReference type="PANTHER" id="PTHR42812:SF5">
    <property type="entry name" value="ENDO-ARABINASE"/>
    <property type="match status" value="1"/>
</dbReference>
<dbReference type="AlphaFoldDB" id="A0A8J8NJQ5"/>
<evidence type="ECO:0000256" key="6">
    <source>
        <dbReference type="RuleBase" id="RU361187"/>
    </source>
</evidence>
<protein>
    <recommendedName>
        <fullName evidence="10">Glycoside hydrolase</fullName>
    </recommendedName>
</protein>
<organism evidence="8 9">
    <name type="scientific">Halteria grandinella</name>
    <dbReference type="NCBI Taxonomy" id="5974"/>
    <lineage>
        <taxon>Eukaryota</taxon>
        <taxon>Sar</taxon>
        <taxon>Alveolata</taxon>
        <taxon>Ciliophora</taxon>
        <taxon>Intramacronucleata</taxon>
        <taxon>Spirotrichea</taxon>
        <taxon>Stichotrichia</taxon>
        <taxon>Sporadotrichida</taxon>
        <taxon>Halteriidae</taxon>
        <taxon>Halteria</taxon>
    </lineage>
</organism>
<proteinExistence type="inferred from homology"/>